<keyword evidence="3 6" id="KW-0812">Transmembrane</keyword>
<accession>A0A386WJ63</accession>
<dbReference type="AlphaFoldDB" id="A0A386WJ63"/>
<sequence length="427" mass="44653">MSAARRPAALVYAVALTAYLTAVFHRSSLGVTGVDAADRFHINAAALATFSVAQLAVYAVMQVPVGVLLDRYGSRRLLLAGGALMVAGQVMFAVAGDVPLAVAARVLVGLGDAMTFISVLRIVAFWFPGRRNPLLVQFTGTVGQLGAVLGAVPLVLLLHRAGWTPAFLTAAALGATVVLLVLVAVRDTPHAEHATTLAPDLATVRRRLAEAWAQPGTRLGLWTHFVTQFSGSVFALLWGYPFLVQGQGFSPTAAAGLLTVMTMVTLVCGPVLAHLCARYPFHRSVLVFAITAATAGMWAVVLAWPGRAPHALLVALVVVLAVNGPGSMIGFDYARSFNPVHRIGSATGIVNVGGFAASIVLILAVGVVLDLATPAGHDAPPLSAFRWAFAVQFLLWALGAAQVLRYRNAARRRLADERAAATVAAPA</sequence>
<feature type="domain" description="Major facilitator superfamily (MFS) profile" evidence="7">
    <location>
        <begin position="11"/>
        <end position="411"/>
    </location>
</feature>
<keyword evidence="2" id="KW-0813">Transport</keyword>
<feature type="transmembrane region" description="Helical" evidence="6">
    <location>
        <begin position="343"/>
        <end position="369"/>
    </location>
</feature>
<proteinExistence type="predicted"/>
<dbReference type="EMBL" id="CP024087">
    <property type="protein sequence ID" value="AYF27520.1"/>
    <property type="molecule type" value="Genomic_DNA"/>
</dbReference>
<evidence type="ECO:0000259" key="7">
    <source>
        <dbReference type="PROSITE" id="PS50850"/>
    </source>
</evidence>
<dbReference type="GO" id="GO:0005886">
    <property type="term" value="C:plasma membrane"/>
    <property type="evidence" value="ECO:0007669"/>
    <property type="project" value="UniProtKB-SubCell"/>
</dbReference>
<dbReference type="RefSeq" id="WP_120569824.1">
    <property type="nucleotide sequence ID" value="NZ_CP024087.1"/>
</dbReference>
<feature type="transmembrane region" description="Helical" evidence="6">
    <location>
        <begin position="102"/>
        <end position="127"/>
    </location>
</feature>
<feature type="transmembrane region" description="Helical" evidence="6">
    <location>
        <begin position="134"/>
        <end position="157"/>
    </location>
</feature>
<dbReference type="PROSITE" id="PS50850">
    <property type="entry name" value="MFS"/>
    <property type="match status" value="1"/>
</dbReference>
<feature type="transmembrane region" description="Helical" evidence="6">
    <location>
        <begin position="219"/>
        <end position="240"/>
    </location>
</feature>
<feature type="transmembrane region" description="Helical" evidence="6">
    <location>
        <begin position="252"/>
        <end position="273"/>
    </location>
</feature>
<reference evidence="8 9" key="1">
    <citation type="submission" date="2017-10" db="EMBL/GenBank/DDBJ databases">
        <title>Integration of genomic and chemical information greatly accelerates assignment of the full stereostructure of myelolactone, a potent inhibitor of myeloma from a marine-derived Micromonospora.</title>
        <authorList>
            <person name="Kim M.C."/>
            <person name="Machado H."/>
            <person name="Jensen P.R."/>
            <person name="Fenical W."/>
        </authorList>
    </citation>
    <scope>NUCLEOTIDE SEQUENCE [LARGE SCALE GENOMIC DNA]</scope>
    <source>
        <strain evidence="8 9">CNY-010</strain>
    </source>
</reference>
<dbReference type="InterPro" id="IPR011701">
    <property type="entry name" value="MFS"/>
</dbReference>
<feature type="transmembrane region" description="Helical" evidence="6">
    <location>
        <begin position="76"/>
        <end position="96"/>
    </location>
</feature>
<evidence type="ECO:0000256" key="3">
    <source>
        <dbReference type="ARBA" id="ARBA00022692"/>
    </source>
</evidence>
<keyword evidence="4 6" id="KW-1133">Transmembrane helix</keyword>
<dbReference type="Proteomes" id="UP000267804">
    <property type="component" value="Chromosome"/>
</dbReference>
<evidence type="ECO:0000256" key="4">
    <source>
        <dbReference type="ARBA" id="ARBA00022989"/>
    </source>
</evidence>
<dbReference type="KEGG" id="mtua:CSH63_08770"/>
<feature type="transmembrane region" description="Helical" evidence="6">
    <location>
        <begin position="46"/>
        <end position="69"/>
    </location>
</feature>
<evidence type="ECO:0000256" key="1">
    <source>
        <dbReference type="ARBA" id="ARBA00004651"/>
    </source>
</evidence>
<gene>
    <name evidence="8" type="ORF">CSH63_08770</name>
</gene>
<evidence type="ECO:0000256" key="5">
    <source>
        <dbReference type="ARBA" id="ARBA00023136"/>
    </source>
</evidence>
<feature type="transmembrane region" description="Helical" evidence="6">
    <location>
        <begin position="384"/>
        <end position="404"/>
    </location>
</feature>
<dbReference type="GO" id="GO:0022857">
    <property type="term" value="F:transmembrane transporter activity"/>
    <property type="evidence" value="ECO:0007669"/>
    <property type="project" value="InterPro"/>
</dbReference>
<organism evidence="8 9">
    <name type="scientific">Micromonospora tulbaghiae</name>
    <dbReference type="NCBI Taxonomy" id="479978"/>
    <lineage>
        <taxon>Bacteria</taxon>
        <taxon>Bacillati</taxon>
        <taxon>Actinomycetota</taxon>
        <taxon>Actinomycetes</taxon>
        <taxon>Micromonosporales</taxon>
        <taxon>Micromonosporaceae</taxon>
        <taxon>Micromonospora</taxon>
    </lineage>
</organism>
<keyword evidence="5 6" id="KW-0472">Membrane</keyword>
<evidence type="ECO:0000256" key="6">
    <source>
        <dbReference type="SAM" id="Phobius"/>
    </source>
</evidence>
<feature type="transmembrane region" description="Helical" evidence="6">
    <location>
        <begin position="163"/>
        <end position="185"/>
    </location>
</feature>
<dbReference type="PANTHER" id="PTHR42718:SF9">
    <property type="entry name" value="MAJOR FACILITATOR SUPERFAMILY MULTIDRUG TRANSPORTER MFSC"/>
    <property type="match status" value="1"/>
</dbReference>
<dbReference type="InterPro" id="IPR020846">
    <property type="entry name" value="MFS_dom"/>
</dbReference>
<feature type="transmembrane region" description="Helical" evidence="6">
    <location>
        <begin position="285"/>
        <end position="304"/>
    </location>
</feature>
<name>A0A386WJ63_9ACTN</name>
<comment type="subcellular location">
    <subcellularLocation>
        <location evidence="1">Cell membrane</location>
        <topology evidence="1">Multi-pass membrane protein</topology>
    </subcellularLocation>
</comment>
<evidence type="ECO:0000313" key="9">
    <source>
        <dbReference type="Proteomes" id="UP000267804"/>
    </source>
</evidence>
<feature type="transmembrane region" description="Helical" evidence="6">
    <location>
        <begin position="310"/>
        <end position="331"/>
    </location>
</feature>
<dbReference type="PANTHER" id="PTHR42718">
    <property type="entry name" value="MAJOR FACILITATOR SUPERFAMILY MULTIDRUG TRANSPORTER MFSC"/>
    <property type="match status" value="1"/>
</dbReference>
<dbReference type="CDD" id="cd06174">
    <property type="entry name" value="MFS"/>
    <property type="match status" value="1"/>
</dbReference>
<dbReference type="SUPFAM" id="SSF103473">
    <property type="entry name" value="MFS general substrate transporter"/>
    <property type="match status" value="1"/>
</dbReference>
<evidence type="ECO:0000313" key="8">
    <source>
        <dbReference type="EMBL" id="AYF27520.1"/>
    </source>
</evidence>
<evidence type="ECO:0000256" key="2">
    <source>
        <dbReference type="ARBA" id="ARBA00022448"/>
    </source>
</evidence>
<dbReference type="Gene3D" id="1.20.1250.20">
    <property type="entry name" value="MFS general substrate transporter like domains"/>
    <property type="match status" value="2"/>
</dbReference>
<dbReference type="Pfam" id="PF07690">
    <property type="entry name" value="MFS_1"/>
    <property type="match status" value="1"/>
</dbReference>
<dbReference type="InterPro" id="IPR036259">
    <property type="entry name" value="MFS_trans_sf"/>
</dbReference>
<protein>
    <submittedName>
        <fullName evidence="8">MFS transporter</fullName>
    </submittedName>
</protein>